<dbReference type="Proteomes" id="UP000182498">
    <property type="component" value="Unassembled WGS sequence"/>
</dbReference>
<sequence length="246" mass="26351">MVSLGEVPVIMWENMLKQEVWTVDAFDGQEPENTSASAEDGSIDLESVAAAEPDLILASQMDLGDQYDDLSKIALVTGDTAQVAADVKAEHPEFEGKSISMLNYFGLDTIRYLDPDDSDAADLMESIGLTTIAESSSFGSDDISAERLDDTAADVMVIMDNSNGRIDDLTDNPTFQAIPGVKEGRVLILHNKAFESGKAGYTVNDDAEEQEGNLPWAIVYPGPLSTQWALETLAPLLADAIGGDEG</sequence>
<dbReference type="Gene3D" id="3.40.50.1980">
    <property type="entry name" value="Nitrogenase molybdenum iron protein domain"/>
    <property type="match status" value="2"/>
</dbReference>
<evidence type="ECO:0000256" key="4">
    <source>
        <dbReference type="ARBA" id="ARBA00022729"/>
    </source>
</evidence>
<keyword evidence="4" id="KW-0732">Signal</keyword>
<evidence type="ECO:0000256" key="3">
    <source>
        <dbReference type="ARBA" id="ARBA00022448"/>
    </source>
</evidence>
<name>A0A0X2NJS1_9CORY</name>
<comment type="similarity">
    <text evidence="2">Belongs to the bacterial solute-binding protein 8 family.</text>
</comment>
<dbReference type="PANTHER" id="PTHR30532:SF24">
    <property type="entry name" value="FERRIC ENTEROBACTIN-BINDING PERIPLASMIC PROTEIN FEPB"/>
    <property type="match status" value="1"/>
</dbReference>
<dbReference type="EMBL" id="FAUH01000006">
    <property type="protein sequence ID" value="CUU65745.1"/>
    <property type="molecule type" value="Genomic_DNA"/>
</dbReference>
<evidence type="ECO:0000256" key="2">
    <source>
        <dbReference type="ARBA" id="ARBA00008814"/>
    </source>
</evidence>
<evidence type="ECO:0000313" key="6">
    <source>
        <dbReference type="EMBL" id="CUU65745.1"/>
    </source>
</evidence>
<dbReference type="GO" id="GO:0030288">
    <property type="term" value="C:outer membrane-bounded periplasmic space"/>
    <property type="evidence" value="ECO:0007669"/>
    <property type="project" value="TreeGrafter"/>
</dbReference>
<dbReference type="Pfam" id="PF01497">
    <property type="entry name" value="Peripla_BP_2"/>
    <property type="match status" value="1"/>
</dbReference>
<evidence type="ECO:0000313" key="7">
    <source>
        <dbReference type="Proteomes" id="UP000182498"/>
    </source>
</evidence>
<protein>
    <submittedName>
        <fullName evidence="6">ABC-type Fe3+-hydroxamate transport system, periplasmic component</fullName>
    </submittedName>
</protein>
<proteinExistence type="inferred from homology"/>
<dbReference type="PANTHER" id="PTHR30532">
    <property type="entry name" value="IRON III DICITRATE-BINDING PERIPLASMIC PROTEIN"/>
    <property type="match status" value="1"/>
</dbReference>
<dbReference type="InterPro" id="IPR051313">
    <property type="entry name" value="Bact_iron-sidero_bind"/>
</dbReference>
<feature type="domain" description="Fe/B12 periplasmic-binding" evidence="5">
    <location>
        <begin position="85"/>
        <end position="192"/>
    </location>
</feature>
<comment type="subcellular location">
    <subcellularLocation>
        <location evidence="1">Cell envelope</location>
    </subcellularLocation>
</comment>
<dbReference type="AlphaFoldDB" id="A0A0X2NJS1"/>
<keyword evidence="7" id="KW-1185">Reference proteome</keyword>
<dbReference type="RefSeq" id="WP_176702198.1">
    <property type="nucleotide sequence ID" value="NZ_FAUH01000006.1"/>
</dbReference>
<keyword evidence="3" id="KW-0813">Transport</keyword>
<reference evidence="7" key="1">
    <citation type="submission" date="2015-11" db="EMBL/GenBank/DDBJ databases">
        <authorList>
            <person name="Dugat-Bony E."/>
        </authorList>
    </citation>
    <scope>NUCLEOTIDE SEQUENCE [LARGE SCALE GENOMIC DNA]</scope>
    <source>
        <strain evidence="7">Mu292</strain>
    </source>
</reference>
<dbReference type="SUPFAM" id="SSF53807">
    <property type="entry name" value="Helical backbone' metal receptor"/>
    <property type="match status" value="1"/>
</dbReference>
<dbReference type="InterPro" id="IPR002491">
    <property type="entry name" value="ABC_transptr_periplasmic_BD"/>
</dbReference>
<gene>
    <name evidence="6" type="ORF">CVAR292_01077</name>
</gene>
<evidence type="ECO:0000256" key="1">
    <source>
        <dbReference type="ARBA" id="ARBA00004196"/>
    </source>
</evidence>
<organism evidence="6 7">
    <name type="scientific">Corynebacterium variabile</name>
    <dbReference type="NCBI Taxonomy" id="1727"/>
    <lineage>
        <taxon>Bacteria</taxon>
        <taxon>Bacillati</taxon>
        <taxon>Actinomycetota</taxon>
        <taxon>Actinomycetes</taxon>
        <taxon>Mycobacteriales</taxon>
        <taxon>Corynebacteriaceae</taxon>
        <taxon>Corynebacterium</taxon>
    </lineage>
</organism>
<evidence type="ECO:0000259" key="5">
    <source>
        <dbReference type="Pfam" id="PF01497"/>
    </source>
</evidence>
<dbReference type="GO" id="GO:1901678">
    <property type="term" value="P:iron coordination entity transport"/>
    <property type="evidence" value="ECO:0007669"/>
    <property type="project" value="UniProtKB-ARBA"/>
</dbReference>
<accession>A0A0X2NJS1</accession>